<keyword evidence="4" id="KW-1185">Reference proteome</keyword>
<dbReference type="STRING" id="121290.APY04_0981"/>
<sequence>MTETPQTFSDKPAPRAAEQRDWGQAMRRGTFGKCPACGEGQLFRKYLKVADSCPKCGEELHHHRADDAPPYFTMLIVCHFIVAGVMAVEEHYQPSYWLHIALWFPLTIGMCMWMLPHIKGSLVGLQWALRMHGFDGHDPLEPSLGEPASASNPKATL</sequence>
<keyword evidence="2" id="KW-0472">Membrane</keyword>
<evidence type="ECO:0008006" key="5">
    <source>
        <dbReference type="Google" id="ProtNLM"/>
    </source>
</evidence>
<comment type="caution">
    <text evidence="3">The sequence shown here is derived from an EMBL/GenBank/DDBJ whole genome shotgun (WGS) entry which is preliminary data.</text>
</comment>
<reference evidence="3 4" key="1">
    <citation type="submission" date="2015-10" db="EMBL/GenBank/DDBJ databases">
        <title>Transcriptomic analysis of a linuron degrading triple-species bacterial consortium.</title>
        <authorList>
            <person name="Albers P."/>
        </authorList>
    </citation>
    <scope>NUCLEOTIDE SEQUENCE [LARGE SCALE GENOMIC DNA]</scope>
    <source>
        <strain evidence="3 4">WDL6</strain>
    </source>
</reference>
<proteinExistence type="predicted"/>
<evidence type="ECO:0000256" key="1">
    <source>
        <dbReference type="SAM" id="MobiDB-lite"/>
    </source>
</evidence>
<keyword evidence="2" id="KW-0812">Transmembrane</keyword>
<protein>
    <recommendedName>
        <fullName evidence="5">Zinc-finger protein</fullName>
    </recommendedName>
</protein>
<dbReference type="Pfam" id="PF06170">
    <property type="entry name" value="DUF983"/>
    <property type="match status" value="1"/>
</dbReference>
<dbReference type="PATRIC" id="fig|121290.4.peg.3085"/>
<dbReference type="RefSeq" id="WP_068460213.1">
    <property type="nucleotide sequence ID" value="NZ_JAEFBX010000002.1"/>
</dbReference>
<dbReference type="OrthoDB" id="9799456at2"/>
<evidence type="ECO:0000313" key="4">
    <source>
        <dbReference type="Proteomes" id="UP000059074"/>
    </source>
</evidence>
<feature type="region of interest" description="Disordered" evidence="1">
    <location>
        <begin position="1"/>
        <end position="21"/>
    </location>
</feature>
<feature type="transmembrane region" description="Helical" evidence="2">
    <location>
        <begin position="94"/>
        <end position="115"/>
    </location>
</feature>
<dbReference type="Proteomes" id="UP000059074">
    <property type="component" value="Unassembled WGS sequence"/>
</dbReference>
<accession>A0A109BKK3</accession>
<name>A0A109BKK3_HYPSL</name>
<organism evidence="3 4">
    <name type="scientific">Hyphomicrobium sulfonivorans</name>
    <dbReference type="NCBI Taxonomy" id="121290"/>
    <lineage>
        <taxon>Bacteria</taxon>
        <taxon>Pseudomonadati</taxon>
        <taxon>Pseudomonadota</taxon>
        <taxon>Alphaproteobacteria</taxon>
        <taxon>Hyphomicrobiales</taxon>
        <taxon>Hyphomicrobiaceae</taxon>
        <taxon>Hyphomicrobium</taxon>
    </lineage>
</organism>
<dbReference type="EMBL" id="LMTR01000031">
    <property type="protein sequence ID" value="KWT70537.1"/>
    <property type="molecule type" value="Genomic_DNA"/>
</dbReference>
<evidence type="ECO:0000313" key="3">
    <source>
        <dbReference type="EMBL" id="KWT70537.1"/>
    </source>
</evidence>
<keyword evidence="2" id="KW-1133">Transmembrane helix</keyword>
<dbReference type="InterPro" id="IPR009325">
    <property type="entry name" value="DUF983"/>
</dbReference>
<evidence type="ECO:0000256" key="2">
    <source>
        <dbReference type="SAM" id="Phobius"/>
    </source>
</evidence>
<feature type="transmembrane region" description="Helical" evidence="2">
    <location>
        <begin position="71"/>
        <end position="88"/>
    </location>
</feature>
<gene>
    <name evidence="3" type="ORF">APY04_0981</name>
</gene>
<dbReference type="AlphaFoldDB" id="A0A109BKK3"/>